<protein>
    <submittedName>
        <fullName evidence="1">Uncharacterized protein</fullName>
    </submittedName>
</protein>
<accession>A0A0C2XI76</accession>
<evidence type="ECO:0000313" key="2">
    <source>
        <dbReference type="Proteomes" id="UP000054549"/>
    </source>
</evidence>
<evidence type="ECO:0000313" key="1">
    <source>
        <dbReference type="EMBL" id="KIL69171.1"/>
    </source>
</evidence>
<feature type="non-terminal residue" evidence="1">
    <location>
        <position position="69"/>
    </location>
</feature>
<dbReference type="Proteomes" id="UP000054549">
    <property type="component" value="Unassembled WGS sequence"/>
</dbReference>
<name>A0A0C2XI76_AMAMK</name>
<reference evidence="1 2" key="1">
    <citation type="submission" date="2014-04" db="EMBL/GenBank/DDBJ databases">
        <title>Evolutionary Origins and Diversification of the Mycorrhizal Mutualists.</title>
        <authorList>
            <consortium name="DOE Joint Genome Institute"/>
            <consortium name="Mycorrhizal Genomics Consortium"/>
            <person name="Kohler A."/>
            <person name="Kuo A."/>
            <person name="Nagy L.G."/>
            <person name="Floudas D."/>
            <person name="Copeland A."/>
            <person name="Barry K.W."/>
            <person name="Cichocki N."/>
            <person name="Veneault-Fourrey C."/>
            <person name="LaButti K."/>
            <person name="Lindquist E.A."/>
            <person name="Lipzen A."/>
            <person name="Lundell T."/>
            <person name="Morin E."/>
            <person name="Murat C."/>
            <person name="Riley R."/>
            <person name="Ohm R."/>
            <person name="Sun H."/>
            <person name="Tunlid A."/>
            <person name="Henrissat B."/>
            <person name="Grigoriev I.V."/>
            <person name="Hibbett D.S."/>
            <person name="Martin F."/>
        </authorList>
    </citation>
    <scope>NUCLEOTIDE SEQUENCE [LARGE SCALE GENOMIC DNA]</scope>
    <source>
        <strain evidence="1 2">Koide BX008</strain>
    </source>
</reference>
<dbReference type="InParanoid" id="A0A0C2XI76"/>
<dbReference type="AlphaFoldDB" id="A0A0C2XI76"/>
<gene>
    <name evidence="1" type="ORF">M378DRAFT_157415</name>
</gene>
<proteinExistence type="predicted"/>
<dbReference type="HOGENOM" id="CLU_2782643_0_0_1"/>
<keyword evidence="2" id="KW-1185">Reference proteome</keyword>
<sequence length="69" mass="7735">MQGADYQTKKKSGPCFRGTRVALLRRLGHQHRRISDVRTTGLTGIGKSTIATPSYHEPLTWAPPFSHEM</sequence>
<organism evidence="1 2">
    <name type="scientific">Amanita muscaria (strain Koide BX008)</name>
    <dbReference type="NCBI Taxonomy" id="946122"/>
    <lineage>
        <taxon>Eukaryota</taxon>
        <taxon>Fungi</taxon>
        <taxon>Dikarya</taxon>
        <taxon>Basidiomycota</taxon>
        <taxon>Agaricomycotina</taxon>
        <taxon>Agaricomycetes</taxon>
        <taxon>Agaricomycetidae</taxon>
        <taxon>Agaricales</taxon>
        <taxon>Pluteineae</taxon>
        <taxon>Amanitaceae</taxon>
        <taxon>Amanita</taxon>
    </lineage>
</organism>
<dbReference type="OrthoDB" id="3027122at2759"/>
<dbReference type="EMBL" id="KN818226">
    <property type="protein sequence ID" value="KIL69171.1"/>
    <property type="molecule type" value="Genomic_DNA"/>
</dbReference>